<sequence>MQALDNNYNNKNKKRKNVGGAPAFTFMSGTEREERKP</sequence>
<protein>
    <submittedName>
        <fullName evidence="2">WSSV209</fullName>
    </submittedName>
</protein>
<feature type="region of interest" description="Disordered" evidence="1">
    <location>
        <begin position="1"/>
        <end position="37"/>
    </location>
</feature>
<reference evidence="2" key="2">
    <citation type="journal article" date="2018" name="Genome Announc.">
        <title>First Report of a Complete Genome Sequence of White spot syndrome virus from India.</title>
        <authorList>
            <person name="Vinaya Kumar K."/>
            <person name="Shekhar M.S."/>
            <person name="Otta S.K."/>
            <person name="Karthic K."/>
            <person name="Ashok Kumar J."/>
            <person name="Gopikrishna G."/>
            <person name="Vijayan K.K."/>
        </authorList>
    </citation>
    <scope>NUCLEOTIDE SEQUENCE</scope>
    <source>
        <strain evidence="2">IN_AP4RU</strain>
    </source>
</reference>
<evidence type="ECO:0000313" key="2">
    <source>
        <dbReference type="EMBL" id="AUO15036.1"/>
    </source>
</evidence>
<feature type="compositionally biased region" description="Low complexity" evidence="1">
    <location>
        <begin position="1"/>
        <end position="10"/>
    </location>
</feature>
<dbReference type="EMBL" id="MG702567">
    <property type="protein sequence ID" value="AUO15036.1"/>
    <property type="molecule type" value="Genomic_DNA"/>
</dbReference>
<evidence type="ECO:0000256" key="1">
    <source>
        <dbReference type="SAM" id="MobiDB-lite"/>
    </source>
</evidence>
<organism evidence="2">
    <name type="scientific">White spot syndrome virus</name>
    <dbReference type="NCBI Taxonomy" id="342409"/>
    <lineage>
        <taxon>Viruses</taxon>
        <taxon>Viruses incertae sedis</taxon>
        <taxon>Naldaviricetes</taxon>
        <taxon>Nimaviridae</taxon>
        <taxon>Whispovirus</taxon>
    </lineage>
</organism>
<reference evidence="2" key="1">
    <citation type="submission" date="2017-12" db="EMBL/GenBank/DDBJ databases">
        <authorList>
            <person name="Katneni V.K."/>
            <person name="Shekhar M.S."/>
            <person name="Otta S.K."/>
            <person name="Karthic K."/>
            <person name="Jangam A.K."/>
            <person name="Gopikrishna G."/>
            <person name="Vijayan K.K."/>
        </authorList>
    </citation>
    <scope>NUCLEOTIDE SEQUENCE [LARGE SCALE GENOMIC DNA]</scope>
    <source>
        <strain evidence="2">IN_AP4RU</strain>
    </source>
</reference>
<dbReference type="Proteomes" id="UP000267352">
    <property type="component" value="Segment"/>
</dbReference>
<accession>A0A2I6SBV2</accession>
<proteinExistence type="predicted"/>
<name>A0A2I6SBV2_9VIRU</name>